<dbReference type="AlphaFoldDB" id="A0A0A9HXQ8"/>
<name>A0A0A9HXQ8_ARUDO</name>
<sequence length="36" mass="4341">MKCFAMIEYSHILTVKTNQKFLKILLQLYSEKLCYV</sequence>
<proteinExistence type="predicted"/>
<evidence type="ECO:0000313" key="1">
    <source>
        <dbReference type="EMBL" id="JAE39636.1"/>
    </source>
</evidence>
<reference evidence="1" key="2">
    <citation type="journal article" date="2015" name="Data Brief">
        <title>Shoot transcriptome of the giant reed, Arundo donax.</title>
        <authorList>
            <person name="Barrero R.A."/>
            <person name="Guerrero F.D."/>
            <person name="Moolhuijzen P."/>
            <person name="Goolsby J.A."/>
            <person name="Tidwell J."/>
            <person name="Bellgard S.E."/>
            <person name="Bellgard M.I."/>
        </authorList>
    </citation>
    <scope>NUCLEOTIDE SEQUENCE</scope>
    <source>
        <tissue evidence="1">Shoot tissue taken approximately 20 cm above the soil surface</tissue>
    </source>
</reference>
<organism evidence="1">
    <name type="scientific">Arundo donax</name>
    <name type="common">Giant reed</name>
    <name type="synonym">Donax arundinaceus</name>
    <dbReference type="NCBI Taxonomy" id="35708"/>
    <lineage>
        <taxon>Eukaryota</taxon>
        <taxon>Viridiplantae</taxon>
        <taxon>Streptophyta</taxon>
        <taxon>Embryophyta</taxon>
        <taxon>Tracheophyta</taxon>
        <taxon>Spermatophyta</taxon>
        <taxon>Magnoliopsida</taxon>
        <taxon>Liliopsida</taxon>
        <taxon>Poales</taxon>
        <taxon>Poaceae</taxon>
        <taxon>PACMAD clade</taxon>
        <taxon>Arundinoideae</taxon>
        <taxon>Arundineae</taxon>
        <taxon>Arundo</taxon>
    </lineage>
</organism>
<reference evidence="1" key="1">
    <citation type="submission" date="2014-09" db="EMBL/GenBank/DDBJ databases">
        <authorList>
            <person name="Magalhaes I.L.F."/>
            <person name="Oliveira U."/>
            <person name="Santos F.R."/>
            <person name="Vidigal T.H.D.A."/>
            <person name="Brescovit A.D."/>
            <person name="Santos A.J."/>
        </authorList>
    </citation>
    <scope>NUCLEOTIDE SEQUENCE</scope>
    <source>
        <tissue evidence="1">Shoot tissue taken approximately 20 cm above the soil surface</tissue>
    </source>
</reference>
<accession>A0A0A9HXQ8</accession>
<dbReference type="EMBL" id="GBRH01158260">
    <property type="protein sequence ID" value="JAE39636.1"/>
    <property type="molecule type" value="Transcribed_RNA"/>
</dbReference>
<protein>
    <submittedName>
        <fullName evidence="1">Uncharacterized protein</fullName>
    </submittedName>
</protein>